<protein>
    <submittedName>
        <fullName evidence="1">Uncharacterized protein</fullName>
    </submittedName>
</protein>
<dbReference type="AlphaFoldDB" id="H2YFT2"/>
<dbReference type="Proteomes" id="UP000007875">
    <property type="component" value="Unassembled WGS sequence"/>
</dbReference>
<reference evidence="2" key="1">
    <citation type="submission" date="2003-08" db="EMBL/GenBank/DDBJ databases">
        <authorList>
            <person name="Birren B."/>
            <person name="Nusbaum C."/>
            <person name="Abebe A."/>
            <person name="Abouelleil A."/>
            <person name="Adekoya E."/>
            <person name="Ait-zahra M."/>
            <person name="Allen N."/>
            <person name="Allen T."/>
            <person name="An P."/>
            <person name="Anderson M."/>
            <person name="Anderson S."/>
            <person name="Arachchi H."/>
            <person name="Armbruster J."/>
            <person name="Bachantsang P."/>
            <person name="Baldwin J."/>
            <person name="Barry A."/>
            <person name="Bayul T."/>
            <person name="Blitshsteyn B."/>
            <person name="Bloom T."/>
            <person name="Blye J."/>
            <person name="Boguslavskiy L."/>
            <person name="Borowsky M."/>
            <person name="Boukhgalter B."/>
            <person name="Brunache A."/>
            <person name="Butler J."/>
            <person name="Calixte N."/>
            <person name="Calvo S."/>
            <person name="Camarata J."/>
            <person name="Campo K."/>
            <person name="Chang J."/>
            <person name="Cheshatsang Y."/>
            <person name="Citroen M."/>
            <person name="Collymore A."/>
            <person name="Considine T."/>
            <person name="Cook A."/>
            <person name="Cooke P."/>
            <person name="Corum B."/>
            <person name="Cuomo C."/>
            <person name="David R."/>
            <person name="Dawoe T."/>
            <person name="Degray S."/>
            <person name="Dodge S."/>
            <person name="Dooley K."/>
            <person name="Dorje P."/>
            <person name="Dorjee K."/>
            <person name="Dorris L."/>
            <person name="Duffey N."/>
            <person name="Dupes A."/>
            <person name="Elkins T."/>
            <person name="Engels R."/>
            <person name="Erickson J."/>
            <person name="Farina A."/>
            <person name="Faro S."/>
            <person name="Ferreira P."/>
            <person name="Fischer H."/>
            <person name="Fitzgerald M."/>
            <person name="Foley K."/>
            <person name="Gage D."/>
            <person name="Galagan J."/>
            <person name="Gearin G."/>
            <person name="Gnerre S."/>
            <person name="Gnirke A."/>
            <person name="Goyette A."/>
            <person name="Graham J."/>
            <person name="Grandbois E."/>
            <person name="Gyaltsen K."/>
            <person name="Hafez N."/>
            <person name="Hagopian D."/>
            <person name="Hagos B."/>
            <person name="Hall J."/>
            <person name="Hatcher B."/>
            <person name="Heller A."/>
            <person name="Higgins H."/>
            <person name="Honan T."/>
            <person name="Horn A."/>
            <person name="Houde N."/>
            <person name="Hughes L."/>
            <person name="Hulme W."/>
            <person name="Husby E."/>
            <person name="Iliev I."/>
            <person name="Jaffe D."/>
            <person name="Jones C."/>
            <person name="Kamal M."/>
            <person name="Kamat A."/>
            <person name="Kamvysselis M."/>
            <person name="Karlsson E."/>
            <person name="Kells C."/>
            <person name="Kieu A."/>
            <person name="Kisner P."/>
            <person name="Kodira C."/>
            <person name="Kulbokas E."/>
            <person name="Labutti K."/>
            <person name="Lama D."/>
            <person name="Landers T."/>
            <person name="Leger J."/>
            <person name="Levine S."/>
            <person name="Lewis D."/>
            <person name="Lewis T."/>
            <person name="Lindblad-toh K."/>
            <person name="Liu X."/>
            <person name="Lokyitsang T."/>
            <person name="Lokyitsang Y."/>
            <person name="Lucien O."/>
            <person name="Lui A."/>
            <person name="Ma L.J."/>
            <person name="Mabbitt R."/>
            <person name="Macdonald J."/>
            <person name="Maclean C."/>
            <person name="Major J."/>
            <person name="Manning J."/>
            <person name="Marabella R."/>
            <person name="Maru K."/>
            <person name="Matthews C."/>
            <person name="Mauceli E."/>
            <person name="Mccarthy M."/>
            <person name="Mcdonough S."/>
            <person name="Mcghee T."/>
            <person name="Meldrim J."/>
            <person name="Meneus L."/>
            <person name="Mesirov J."/>
            <person name="Mihalev A."/>
            <person name="Mihova T."/>
            <person name="Mikkelsen T."/>
            <person name="Mlenga V."/>
            <person name="Moru K."/>
            <person name="Mozes J."/>
            <person name="Mulrain L."/>
            <person name="Munson G."/>
            <person name="Naylor J."/>
            <person name="Newes C."/>
            <person name="Nguyen C."/>
            <person name="Nguyen N."/>
            <person name="Nguyen T."/>
            <person name="Nicol R."/>
            <person name="Nielsen C."/>
            <person name="Nizzari M."/>
            <person name="Norbu C."/>
            <person name="Norbu N."/>
            <person name="O'donnell P."/>
            <person name="Okoawo O."/>
            <person name="O'leary S."/>
            <person name="Omotosho B."/>
            <person name="O'neill K."/>
            <person name="Osman S."/>
            <person name="Parker S."/>
            <person name="Perrin D."/>
            <person name="Phunkhang P."/>
            <person name="Piqani B."/>
            <person name="Purcell S."/>
            <person name="Rachupka T."/>
            <person name="Ramasamy U."/>
            <person name="Rameau R."/>
            <person name="Ray V."/>
            <person name="Raymond C."/>
            <person name="Retta R."/>
            <person name="Richardson S."/>
            <person name="Rise C."/>
            <person name="Rodriguez J."/>
            <person name="Rogers J."/>
            <person name="Rogov P."/>
            <person name="Rutman M."/>
            <person name="Schupbach R."/>
            <person name="Seaman C."/>
            <person name="Settipalli S."/>
            <person name="Sharpe T."/>
            <person name="Sheridan J."/>
            <person name="Sherpa N."/>
            <person name="Shi J."/>
            <person name="Smirnov S."/>
            <person name="Smith C."/>
            <person name="Sougnez C."/>
            <person name="Spencer B."/>
            <person name="Stalker J."/>
            <person name="Stange-thomann N."/>
            <person name="Stavropoulos S."/>
            <person name="Stetson K."/>
            <person name="Stone C."/>
            <person name="Stone S."/>
            <person name="Stubbs M."/>
            <person name="Talamas J."/>
            <person name="Tchuinga P."/>
            <person name="Tenzing P."/>
            <person name="Tesfaye S."/>
            <person name="Theodore J."/>
            <person name="Thoulutsang Y."/>
            <person name="Topham K."/>
            <person name="Towey S."/>
            <person name="Tsamla T."/>
            <person name="Tsomo N."/>
            <person name="Vallee D."/>
            <person name="Vassiliev H."/>
            <person name="Venkataraman V."/>
            <person name="Vinson J."/>
            <person name="Vo A."/>
            <person name="Wade C."/>
            <person name="Wang S."/>
            <person name="Wangchuk T."/>
            <person name="Wangdi T."/>
            <person name="Whittaker C."/>
            <person name="Wilkinson J."/>
            <person name="Wu Y."/>
            <person name="Wyman D."/>
            <person name="Yadav S."/>
            <person name="Yang S."/>
            <person name="Yang X."/>
            <person name="Yeager S."/>
            <person name="Yee E."/>
            <person name="Young G."/>
            <person name="Zainoun J."/>
            <person name="Zembeck L."/>
            <person name="Zimmer A."/>
            <person name="Zody M."/>
            <person name="Lander E."/>
        </authorList>
    </citation>
    <scope>NUCLEOTIDE SEQUENCE [LARGE SCALE GENOMIC DNA]</scope>
</reference>
<proteinExistence type="predicted"/>
<evidence type="ECO:0000313" key="1">
    <source>
        <dbReference type="Ensembl" id="ENSCSAVP00000004180.1"/>
    </source>
</evidence>
<name>H2YFT2_CIOSA</name>
<organism evidence="1 2">
    <name type="scientific">Ciona savignyi</name>
    <name type="common">Pacific transparent sea squirt</name>
    <dbReference type="NCBI Taxonomy" id="51511"/>
    <lineage>
        <taxon>Eukaryota</taxon>
        <taxon>Metazoa</taxon>
        <taxon>Chordata</taxon>
        <taxon>Tunicata</taxon>
        <taxon>Ascidiacea</taxon>
        <taxon>Phlebobranchia</taxon>
        <taxon>Cionidae</taxon>
        <taxon>Ciona</taxon>
    </lineage>
</organism>
<dbReference type="Ensembl" id="ENSCSAVT00000004243.1">
    <property type="protein sequence ID" value="ENSCSAVP00000004180.1"/>
    <property type="gene ID" value="ENSCSAVG00000002462.1"/>
</dbReference>
<keyword evidence="2" id="KW-1185">Reference proteome</keyword>
<sequence>PVPNFKCVFKKANTIIFHIFDLQHIGRLVQLINRFTVDCDLCSVNEAYDQVKYQSCNSNNFDTIICTAFFALGCEHGSVIFGKRGKNTSVS</sequence>
<accession>H2YFT2</accession>
<reference evidence="1" key="2">
    <citation type="submission" date="2025-08" db="UniProtKB">
        <authorList>
            <consortium name="Ensembl"/>
        </authorList>
    </citation>
    <scope>IDENTIFICATION</scope>
</reference>
<dbReference type="HOGENOM" id="CLU_2432487_0_0_1"/>
<evidence type="ECO:0000313" key="2">
    <source>
        <dbReference type="Proteomes" id="UP000007875"/>
    </source>
</evidence>
<reference evidence="1" key="3">
    <citation type="submission" date="2025-09" db="UniProtKB">
        <authorList>
            <consortium name="Ensembl"/>
        </authorList>
    </citation>
    <scope>IDENTIFICATION</scope>
</reference>
<dbReference type="InParanoid" id="H2YFT2"/>